<proteinExistence type="predicted"/>
<reference evidence="1" key="2">
    <citation type="journal article" date="2015" name="Fish Shellfish Immunol.">
        <title>Early steps in the European eel (Anguilla anguilla)-Vibrio vulnificus interaction in the gills: Role of the RtxA13 toxin.</title>
        <authorList>
            <person name="Callol A."/>
            <person name="Pajuelo D."/>
            <person name="Ebbesson L."/>
            <person name="Teles M."/>
            <person name="MacKenzie S."/>
            <person name="Amaro C."/>
        </authorList>
    </citation>
    <scope>NUCLEOTIDE SEQUENCE</scope>
</reference>
<dbReference type="AlphaFoldDB" id="A0A0E9XVS2"/>
<name>A0A0E9XVS2_ANGAN</name>
<sequence length="39" mass="4805">MLNIITIQIWIWLRPGQNQLFNTVQKEGYAKLLFYCYFH</sequence>
<organism evidence="1">
    <name type="scientific">Anguilla anguilla</name>
    <name type="common">European freshwater eel</name>
    <name type="synonym">Muraena anguilla</name>
    <dbReference type="NCBI Taxonomy" id="7936"/>
    <lineage>
        <taxon>Eukaryota</taxon>
        <taxon>Metazoa</taxon>
        <taxon>Chordata</taxon>
        <taxon>Craniata</taxon>
        <taxon>Vertebrata</taxon>
        <taxon>Euteleostomi</taxon>
        <taxon>Actinopterygii</taxon>
        <taxon>Neopterygii</taxon>
        <taxon>Teleostei</taxon>
        <taxon>Anguilliformes</taxon>
        <taxon>Anguillidae</taxon>
        <taxon>Anguilla</taxon>
    </lineage>
</organism>
<accession>A0A0E9XVS2</accession>
<evidence type="ECO:0000313" key="1">
    <source>
        <dbReference type="EMBL" id="JAI06745.1"/>
    </source>
</evidence>
<protein>
    <submittedName>
        <fullName evidence="1">Uncharacterized protein</fullName>
    </submittedName>
</protein>
<reference evidence="1" key="1">
    <citation type="submission" date="2014-11" db="EMBL/GenBank/DDBJ databases">
        <authorList>
            <person name="Amaro Gonzalez C."/>
        </authorList>
    </citation>
    <scope>NUCLEOTIDE SEQUENCE</scope>
</reference>
<dbReference type="EMBL" id="GBXM01001833">
    <property type="protein sequence ID" value="JAI06745.1"/>
    <property type="molecule type" value="Transcribed_RNA"/>
</dbReference>